<evidence type="ECO:0000313" key="3">
    <source>
        <dbReference type="EMBL" id="GJT51319.1"/>
    </source>
</evidence>
<gene>
    <name evidence="3" type="ORF">Tco_0977476</name>
</gene>
<name>A0ABQ5EK69_9ASTR</name>
<proteinExistence type="predicted"/>
<accession>A0ABQ5EK69</accession>
<dbReference type="InterPro" id="IPR054722">
    <property type="entry name" value="PolX-like_BBD"/>
</dbReference>
<evidence type="ECO:0000256" key="1">
    <source>
        <dbReference type="SAM" id="MobiDB-lite"/>
    </source>
</evidence>
<evidence type="ECO:0000259" key="2">
    <source>
        <dbReference type="Pfam" id="PF22936"/>
    </source>
</evidence>
<feature type="region of interest" description="Disordered" evidence="1">
    <location>
        <begin position="35"/>
        <end position="64"/>
    </location>
</feature>
<evidence type="ECO:0000313" key="4">
    <source>
        <dbReference type="Proteomes" id="UP001151760"/>
    </source>
</evidence>
<organism evidence="3 4">
    <name type="scientific">Tanacetum coccineum</name>
    <dbReference type="NCBI Taxonomy" id="301880"/>
    <lineage>
        <taxon>Eukaryota</taxon>
        <taxon>Viridiplantae</taxon>
        <taxon>Streptophyta</taxon>
        <taxon>Embryophyta</taxon>
        <taxon>Tracheophyta</taxon>
        <taxon>Spermatophyta</taxon>
        <taxon>Magnoliopsida</taxon>
        <taxon>eudicotyledons</taxon>
        <taxon>Gunneridae</taxon>
        <taxon>Pentapetalae</taxon>
        <taxon>asterids</taxon>
        <taxon>campanulids</taxon>
        <taxon>Asterales</taxon>
        <taxon>Asteraceae</taxon>
        <taxon>Asteroideae</taxon>
        <taxon>Anthemideae</taxon>
        <taxon>Anthemidinae</taxon>
        <taxon>Tanacetum</taxon>
    </lineage>
</organism>
<reference evidence="3" key="1">
    <citation type="journal article" date="2022" name="Int. J. Mol. Sci.">
        <title>Draft Genome of Tanacetum Coccineum: Genomic Comparison of Closely Related Tanacetum-Family Plants.</title>
        <authorList>
            <person name="Yamashiro T."/>
            <person name="Shiraishi A."/>
            <person name="Nakayama K."/>
            <person name="Satake H."/>
        </authorList>
    </citation>
    <scope>NUCLEOTIDE SEQUENCE</scope>
</reference>
<dbReference type="Proteomes" id="UP001151760">
    <property type="component" value="Unassembled WGS sequence"/>
</dbReference>
<sequence length="270" mass="30765">MFLSKTDTLQTLPNKQQADGTNKNVIASGIVRRPSNRNSSFKNSVVSNTQNSSEKVEVSDRTNQKPDVISKNVALNTTNDEIKNALKAKNVLCVSYANNVLISCHDNCIAKYKLNMRSKVRRALFNASRIVKSMFKDATPVIVDSGCSKHMMGDRSLQKKLVEKFMGTVRFRNDHFAAITGYGDYVQVIDFTFFVLTCDLSFKVIVEYKLLKEGIMVHFQLIRADGSSKRYSSMIRMLQDIDRKDLETLWKLVKTKHGDLRLEDEHERVL</sequence>
<comment type="caution">
    <text evidence="3">The sequence shown here is derived from an EMBL/GenBank/DDBJ whole genome shotgun (WGS) entry which is preliminary data.</text>
</comment>
<keyword evidence="4" id="KW-1185">Reference proteome</keyword>
<feature type="domain" description="Retrovirus-related Pol polyprotein from transposon TNT 1-94-like beta-barrel" evidence="2">
    <location>
        <begin position="142"/>
        <end position="184"/>
    </location>
</feature>
<feature type="compositionally biased region" description="Basic and acidic residues" evidence="1">
    <location>
        <begin position="54"/>
        <end position="64"/>
    </location>
</feature>
<feature type="compositionally biased region" description="Polar residues" evidence="1">
    <location>
        <begin position="36"/>
        <end position="53"/>
    </location>
</feature>
<dbReference type="EMBL" id="BQNB010016397">
    <property type="protein sequence ID" value="GJT51319.1"/>
    <property type="molecule type" value="Genomic_DNA"/>
</dbReference>
<dbReference type="Pfam" id="PF22936">
    <property type="entry name" value="Pol_BBD"/>
    <property type="match status" value="1"/>
</dbReference>
<reference evidence="3" key="2">
    <citation type="submission" date="2022-01" db="EMBL/GenBank/DDBJ databases">
        <authorList>
            <person name="Yamashiro T."/>
            <person name="Shiraishi A."/>
            <person name="Satake H."/>
            <person name="Nakayama K."/>
        </authorList>
    </citation>
    <scope>NUCLEOTIDE SEQUENCE</scope>
</reference>
<protein>
    <recommendedName>
        <fullName evidence="2">Retrovirus-related Pol polyprotein from transposon TNT 1-94-like beta-barrel domain-containing protein</fullName>
    </recommendedName>
</protein>